<feature type="transmembrane region" description="Helical" evidence="1">
    <location>
        <begin position="124"/>
        <end position="151"/>
    </location>
</feature>
<dbReference type="EMBL" id="CAJZBQ010000023">
    <property type="protein sequence ID" value="CAG9319503.1"/>
    <property type="molecule type" value="Genomic_DNA"/>
</dbReference>
<evidence type="ECO:0000256" key="1">
    <source>
        <dbReference type="SAM" id="Phobius"/>
    </source>
</evidence>
<sequence length="210" mass="23794">MDPSSSSFYNYDIEAAKRSIKCDSWLFLVLYFIPNLLTIFTGIHKYSIELIFWISIIYSPYWLAAVLGFLASSKEMCYLNCYSGMLKCTLIYIITGTTIVVLIFIFLLFAVSRDQSGGRMAADISIVVLLFFLAFLCLVYSVSAIILWCFANKHANSLKDLISRKVQYFQNPNMTGGLSTNGQFFPASGIEIGKYPQHYAQYYPDNIVIA</sequence>
<gene>
    <name evidence="2" type="ORF">BSTOLATCC_MIC24054</name>
</gene>
<keyword evidence="3" id="KW-1185">Reference proteome</keyword>
<accession>A0AAU9J7F1</accession>
<keyword evidence="1" id="KW-0812">Transmembrane</keyword>
<protein>
    <submittedName>
        <fullName evidence="2">Uncharacterized protein</fullName>
    </submittedName>
</protein>
<evidence type="ECO:0000313" key="2">
    <source>
        <dbReference type="EMBL" id="CAG9319503.1"/>
    </source>
</evidence>
<dbReference type="Proteomes" id="UP001162131">
    <property type="component" value="Unassembled WGS sequence"/>
</dbReference>
<feature type="transmembrane region" description="Helical" evidence="1">
    <location>
        <begin position="25"/>
        <end position="44"/>
    </location>
</feature>
<organism evidence="2 3">
    <name type="scientific">Blepharisma stoltei</name>
    <dbReference type="NCBI Taxonomy" id="1481888"/>
    <lineage>
        <taxon>Eukaryota</taxon>
        <taxon>Sar</taxon>
        <taxon>Alveolata</taxon>
        <taxon>Ciliophora</taxon>
        <taxon>Postciliodesmatophora</taxon>
        <taxon>Heterotrichea</taxon>
        <taxon>Heterotrichida</taxon>
        <taxon>Blepharismidae</taxon>
        <taxon>Blepharisma</taxon>
    </lineage>
</organism>
<feature type="transmembrane region" description="Helical" evidence="1">
    <location>
        <begin position="50"/>
        <end position="70"/>
    </location>
</feature>
<keyword evidence="1" id="KW-0472">Membrane</keyword>
<comment type="caution">
    <text evidence="2">The sequence shown here is derived from an EMBL/GenBank/DDBJ whole genome shotgun (WGS) entry which is preliminary data.</text>
</comment>
<name>A0AAU9J7F1_9CILI</name>
<keyword evidence="1" id="KW-1133">Transmembrane helix</keyword>
<proteinExistence type="predicted"/>
<dbReference type="AlphaFoldDB" id="A0AAU9J7F1"/>
<evidence type="ECO:0000313" key="3">
    <source>
        <dbReference type="Proteomes" id="UP001162131"/>
    </source>
</evidence>
<feature type="transmembrane region" description="Helical" evidence="1">
    <location>
        <begin position="90"/>
        <end position="112"/>
    </location>
</feature>
<reference evidence="2" key="1">
    <citation type="submission" date="2021-09" db="EMBL/GenBank/DDBJ databases">
        <authorList>
            <consortium name="AG Swart"/>
            <person name="Singh M."/>
            <person name="Singh A."/>
            <person name="Seah K."/>
            <person name="Emmerich C."/>
        </authorList>
    </citation>
    <scope>NUCLEOTIDE SEQUENCE</scope>
    <source>
        <strain evidence="2">ATCC30299</strain>
    </source>
</reference>